<dbReference type="Proteomes" id="UP000198304">
    <property type="component" value="Unassembled WGS sequence"/>
</dbReference>
<accession>A0A239JG68</accession>
<evidence type="ECO:0000313" key="2">
    <source>
        <dbReference type="EMBL" id="SNT04283.1"/>
    </source>
</evidence>
<protein>
    <recommendedName>
        <fullName evidence="4">Lipoprotein</fullName>
    </recommendedName>
</protein>
<dbReference type="EMBL" id="FZOJ01000035">
    <property type="protein sequence ID" value="SNT04283.1"/>
    <property type="molecule type" value="Genomic_DNA"/>
</dbReference>
<gene>
    <name evidence="2" type="ORF">SAMN05446037_103514</name>
</gene>
<evidence type="ECO:0000313" key="3">
    <source>
        <dbReference type="Proteomes" id="UP000198304"/>
    </source>
</evidence>
<dbReference type="PROSITE" id="PS51257">
    <property type="entry name" value="PROKAR_LIPOPROTEIN"/>
    <property type="match status" value="1"/>
</dbReference>
<organism evidence="2 3">
    <name type="scientific">Anaerovirgula multivorans</name>
    <dbReference type="NCBI Taxonomy" id="312168"/>
    <lineage>
        <taxon>Bacteria</taxon>
        <taxon>Bacillati</taxon>
        <taxon>Bacillota</taxon>
        <taxon>Clostridia</taxon>
        <taxon>Peptostreptococcales</taxon>
        <taxon>Natronincolaceae</taxon>
        <taxon>Anaerovirgula</taxon>
    </lineage>
</organism>
<dbReference type="AlphaFoldDB" id="A0A239JG68"/>
<keyword evidence="1" id="KW-0732">Signal</keyword>
<evidence type="ECO:0008006" key="4">
    <source>
        <dbReference type="Google" id="ProtNLM"/>
    </source>
</evidence>
<feature type="signal peptide" evidence="1">
    <location>
        <begin position="1"/>
        <end position="20"/>
    </location>
</feature>
<name>A0A239JG68_9FIRM</name>
<proteinExistence type="predicted"/>
<feature type="chain" id="PRO_5039297191" description="Lipoprotein" evidence="1">
    <location>
        <begin position="21"/>
        <end position="217"/>
    </location>
</feature>
<evidence type="ECO:0000256" key="1">
    <source>
        <dbReference type="SAM" id="SignalP"/>
    </source>
</evidence>
<dbReference type="OrthoDB" id="9772442at2"/>
<reference evidence="2 3" key="1">
    <citation type="submission" date="2017-06" db="EMBL/GenBank/DDBJ databases">
        <authorList>
            <person name="Kim H.J."/>
            <person name="Triplett B.A."/>
        </authorList>
    </citation>
    <scope>NUCLEOTIDE SEQUENCE [LARGE SCALE GENOMIC DNA]</scope>
    <source>
        <strain evidence="2 3">SCA</strain>
    </source>
</reference>
<keyword evidence="3" id="KW-1185">Reference proteome</keyword>
<sequence length="217" mass="24344">MRKRVFVTLIILLSVLGLFACSAKVKEGNGNEGKDSSATDDEVIKERTDYASVADPSAGALNVSLEEKRIIQDQSFNVELGDWGNVRFISYEPDNSIDFEDVSFFLTKEDMVIYSFPYYCENNSTENYVGLFDSVAAVDFCDVNNDNIKDVIVIINYITGAGPQGMTPRPRARIFLADNKKFNQKFILATDLIDDITNNIEEKDLTIAAICKYLKNK</sequence>
<dbReference type="RefSeq" id="WP_089284963.1">
    <property type="nucleotide sequence ID" value="NZ_FZOJ01000035.1"/>
</dbReference>